<evidence type="ECO:0000313" key="1">
    <source>
        <dbReference type="EMBL" id="ORV49698.1"/>
    </source>
</evidence>
<accession>A0A1X1TZ63</accession>
<sequence length="88" mass="10257">MHMRRLGELLDEGTDTEKTFADRLLRKLAIDGFIWNRTWRRGEDIWERTVQMFIDLGKPNPEVRAMVLLTAWMTGDPDPEGFGPIIDP</sequence>
<gene>
    <name evidence="1" type="ORF">AWC05_00825</name>
</gene>
<name>A0A1X1TZ63_MYCFL</name>
<keyword evidence="2" id="KW-1185">Reference proteome</keyword>
<dbReference type="EMBL" id="LQOV01000029">
    <property type="protein sequence ID" value="ORV49698.1"/>
    <property type="molecule type" value="Genomic_DNA"/>
</dbReference>
<evidence type="ECO:0000313" key="2">
    <source>
        <dbReference type="Proteomes" id="UP000193010"/>
    </source>
</evidence>
<dbReference type="Proteomes" id="UP000193010">
    <property type="component" value="Unassembled WGS sequence"/>
</dbReference>
<organism evidence="1 2">
    <name type="scientific">Mycobacterium florentinum</name>
    <dbReference type="NCBI Taxonomy" id="292462"/>
    <lineage>
        <taxon>Bacteria</taxon>
        <taxon>Bacillati</taxon>
        <taxon>Actinomycetota</taxon>
        <taxon>Actinomycetes</taxon>
        <taxon>Mycobacteriales</taxon>
        <taxon>Mycobacteriaceae</taxon>
        <taxon>Mycobacterium</taxon>
        <taxon>Mycobacterium simiae complex</taxon>
    </lineage>
</organism>
<dbReference type="STRING" id="292462.AWC05_00825"/>
<comment type="caution">
    <text evidence="1">The sequence shown here is derived from an EMBL/GenBank/DDBJ whole genome shotgun (WGS) entry which is preliminary data.</text>
</comment>
<protein>
    <submittedName>
        <fullName evidence="1">Uncharacterized protein</fullName>
    </submittedName>
</protein>
<reference evidence="1 2" key="1">
    <citation type="submission" date="2016-01" db="EMBL/GenBank/DDBJ databases">
        <title>The new phylogeny of the genus Mycobacterium.</title>
        <authorList>
            <person name="Tarcisio F."/>
            <person name="Conor M."/>
            <person name="Antonella G."/>
            <person name="Elisabetta G."/>
            <person name="Giulia F.S."/>
            <person name="Sara T."/>
            <person name="Anna F."/>
            <person name="Clotilde B."/>
            <person name="Roberto B."/>
            <person name="Veronica D.S."/>
            <person name="Fabio R."/>
            <person name="Monica P."/>
            <person name="Olivier J."/>
            <person name="Enrico T."/>
            <person name="Nicola S."/>
        </authorList>
    </citation>
    <scope>NUCLEOTIDE SEQUENCE [LARGE SCALE GENOMIC DNA]</scope>
    <source>
        <strain evidence="1 2">DSM 44852</strain>
    </source>
</reference>
<proteinExistence type="predicted"/>
<dbReference type="AlphaFoldDB" id="A0A1X1TZ63"/>